<proteinExistence type="predicted"/>
<reference evidence="2 3" key="1">
    <citation type="submission" date="2019-03" db="EMBL/GenBank/DDBJ databases">
        <title>Genomic Encyclopedia of Type Strains, Phase IV (KMG-IV): sequencing the most valuable type-strain genomes for metagenomic binning, comparative biology and taxonomic classification.</title>
        <authorList>
            <person name="Goeker M."/>
        </authorList>
    </citation>
    <scope>NUCLEOTIDE SEQUENCE [LARGE SCALE GENOMIC DNA]</scope>
    <source>
        <strain evidence="2 3">DSM 18063</strain>
    </source>
</reference>
<feature type="domain" description="AmiR N-terminal" evidence="1">
    <location>
        <begin position="13"/>
        <end position="117"/>
    </location>
</feature>
<evidence type="ECO:0000313" key="3">
    <source>
        <dbReference type="Proteomes" id="UP000294835"/>
    </source>
</evidence>
<sequence length="196" mass="20849">MTPPLDLNFTGCRALVLHPAETVRAELIARLDALGVAATAEWPDSDAVAAADFVFVDVDMGHDDQLPWAPGTAPVPLVGLIRSESPGRIAWALGQNCDAFLSQTALALVFSTLVIARAKATERLHAIRREAELARRAGLRDVLVSAVIEIMAAEGVDVLGALKRLRALAMIERIPLEDAAAQYLGAAAPRRTGEGR</sequence>
<dbReference type="Pfam" id="PF21332">
    <property type="entry name" value="AmiR_N"/>
    <property type="match status" value="1"/>
</dbReference>
<dbReference type="Gene3D" id="3.40.50.2300">
    <property type="match status" value="1"/>
</dbReference>
<evidence type="ECO:0000313" key="2">
    <source>
        <dbReference type="EMBL" id="TCP37594.1"/>
    </source>
</evidence>
<comment type="caution">
    <text evidence="2">The sequence shown here is derived from an EMBL/GenBank/DDBJ whole genome shotgun (WGS) entry which is preliminary data.</text>
</comment>
<dbReference type="AlphaFoldDB" id="A0A4R2PRC6"/>
<organism evidence="2 3">
    <name type="scientific">Rhodovulum marinum</name>
    <dbReference type="NCBI Taxonomy" id="320662"/>
    <lineage>
        <taxon>Bacteria</taxon>
        <taxon>Pseudomonadati</taxon>
        <taxon>Pseudomonadota</taxon>
        <taxon>Alphaproteobacteria</taxon>
        <taxon>Rhodobacterales</taxon>
        <taxon>Paracoccaceae</taxon>
        <taxon>Rhodovulum</taxon>
    </lineage>
</organism>
<dbReference type="SUPFAM" id="SSF52172">
    <property type="entry name" value="CheY-like"/>
    <property type="match status" value="1"/>
</dbReference>
<dbReference type="InterPro" id="IPR011006">
    <property type="entry name" value="CheY-like_superfamily"/>
</dbReference>
<dbReference type="InterPro" id="IPR049021">
    <property type="entry name" value="AmiR_N"/>
</dbReference>
<dbReference type="RefSeq" id="WP_132466447.1">
    <property type="nucleotide sequence ID" value="NZ_SLXP01000026.1"/>
</dbReference>
<accession>A0A4R2PRC6</accession>
<dbReference type="Proteomes" id="UP000294835">
    <property type="component" value="Unassembled WGS sequence"/>
</dbReference>
<name>A0A4R2PRC6_9RHOB</name>
<dbReference type="OrthoDB" id="6159164at2"/>
<keyword evidence="3" id="KW-1185">Reference proteome</keyword>
<gene>
    <name evidence="2" type="ORF">EV662_1268</name>
</gene>
<protein>
    <submittedName>
        <fullName evidence="2">AmiR/NasT family two-component response regulator</fullName>
    </submittedName>
</protein>
<evidence type="ECO:0000259" key="1">
    <source>
        <dbReference type="Pfam" id="PF21332"/>
    </source>
</evidence>
<dbReference type="EMBL" id="SLXP01000026">
    <property type="protein sequence ID" value="TCP37594.1"/>
    <property type="molecule type" value="Genomic_DNA"/>
</dbReference>